<sequence length="248" mass="27772">MGGNGSTTRKVSFGLDEDEKVTVIEGVKLSEDVLRRMRDSQGSDSTKTPPSPSDSRKSPPSPKPTGPSTSEIQEEMRKNFERQQALVQEELARLAQRERDAAAATGLDELNPALILERGKAHEEQEKAKILRCRPLVTIRKIAGAKQLERKEKELASISSFYKEQLETLEKKNLDNYKETAEQYNQAATKAEAHIRPRQTASLCTELQAKVLQCYRENPQQTLQCSSLAKQYMTCVQQAKKSALTNHG</sequence>
<reference evidence="12" key="2">
    <citation type="submission" date="2025-08" db="UniProtKB">
        <authorList>
            <consortium name="Ensembl"/>
        </authorList>
    </citation>
    <scope>IDENTIFICATION</scope>
</reference>
<organism evidence="12 13">
    <name type="scientific">Amphiprion ocellaris</name>
    <name type="common">Clown anemonefish</name>
    <dbReference type="NCBI Taxonomy" id="80972"/>
    <lineage>
        <taxon>Eukaryota</taxon>
        <taxon>Metazoa</taxon>
        <taxon>Chordata</taxon>
        <taxon>Craniata</taxon>
        <taxon>Vertebrata</taxon>
        <taxon>Euteleostomi</taxon>
        <taxon>Actinopterygii</taxon>
        <taxon>Neopterygii</taxon>
        <taxon>Teleostei</taxon>
        <taxon>Neoteleostei</taxon>
        <taxon>Acanthomorphata</taxon>
        <taxon>Ovalentaria</taxon>
        <taxon>Pomacentridae</taxon>
        <taxon>Amphiprion</taxon>
    </lineage>
</organism>
<dbReference type="GeneTree" id="ENSGT00390000000903"/>
<dbReference type="PROSITE" id="PS51808">
    <property type="entry name" value="CHCH"/>
    <property type="match status" value="1"/>
</dbReference>
<keyword evidence="5" id="KW-0496">Mitochondrion</keyword>
<dbReference type="PANTHER" id="PTHR47609">
    <property type="entry name" value="MICOS COMPLEX SUBUNIT MIC25"/>
    <property type="match status" value="1"/>
</dbReference>
<keyword evidence="3" id="KW-0999">Mitochondrion inner membrane</keyword>
<protein>
    <recommendedName>
        <fullName evidence="14">Coiled-coil-helix-coiled-coil-helix domain containing 6b</fullName>
    </recommendedName>
</protein>
<dbReference type="PANTHER" id="PTHR47609:SF1">
    <property type="entry name" value="MICOS COMPLEX SUBUNIT MIC25"/>
    <property type="match status" value="1"/>
</dbReference>
<evidence type="ECO:0000256" key="2">
    <source>
        <dbReference type="ARBA" id="ARBA00022707"/>
    </source>
</evidence>
<evidence type="ECO:0000256" key="1">
    <source>
        <dbReference type="ARBA" id="ARBA00002689"/>
    </source>
</evidence>
<dbReference type="InterPro" id="IPR007964">
    <property type="entry name" value="MIC19/MIC25"/>
</dbReference>
<reference evidence="12 13" key="1">
    <citation type="submission" date="2022-01" db="EMBL/GenBank/DDBJ databases">
        <title>A chromosome-scale genome assembly of the false clownfish, Amphiprion ocellaris.</title>
        <authorList>
            <person name="Ryu T."/>
        </authorList>
    </citation>
    <scope>NUCLEOTIDE SEQUENCE [LARGE SCALE GENOMIC DNA]</scope>
</reference>
<dbReference type="AlphaFoldDB" id="A0AAQ5YYR7"/>
<evidence type="ECO:0000313" key="12">
    <source>
        <dbReference type="Ensembl" id="ENSAOCP00000056680.1"/>
    </source>
</evidence>
<feature type="region of interest" description="Disordered" evidence="11">
    <location>
        <begin position="29"/>
        <end position="79"/>
    </location>
</feature>
<accession>A0AAQ5YYR7</accession>
<evidence type="ECO:0000313" key="13">
    <source>
        <dbReference type="Proteomes" id="UP001501940"/>
    </source>
</evidence>
<comment type="similarity">
    <text evidence="10">Belongs to the MICOS complex subunit Mic19 family. Metazoan Mic25 subfamily.</text>
</comment>
<evidence type="ECO:0000256" key="11">
    <source>
        <dbReference type="SAM" id="MobiDB-lite"/>
    </source>
</evidence>
<dbReference type="GO" id="GO:0061617">
    <property type="term" value="C:MICOS complex"/>
    <property type="evidence" value="ECO:0007669"/>
    <property type="project" value="InterPro"/>
</dbReference>
<keyword evidence="4" id="KW-0175">Coiled coil</keyword>
<keyword evidence="8" id="KW-0449">Lipoprotein</keyword>
<feature type="compositionally biased region" description="Basic and acidic residues" evidence="11">
    <location>
        <begin position="29"/>
        <end position="41"/>
    </location>
</feature>
<evidence type="ECO:0000256" key="5">
    <source>
        <dbReference type="ARBA" id="ARBA00023128"/>
    </source>
</evidence>
<feature type="compositionally biased region" description="Polar residues" evidence="11">
    <location>
        <begin position="1"/>
        <end position="10"/>
    </location>
</feature>
<evidence type="ECO:0000256" key="10">
    <source>
        <dbReference type="ARBA" id="ARBA00034480"/>
    </source>
</evidence>
<dbReference type="Pfam" id="PF05300">
    <property type="entry name" value="MIC19_MIC25"/>
    <property type="match status" value="1"/>
</dbReference>
<dbReference type="Ensembl" id="ENSAOCT00000049919.1">
    <property type="protein sequence ID" value="ENSAOCP00000056680.1"/>
    <property type="gene ID" value="ENSAOCG00000025780.1"/>
</dbReference>
<evidence type="ECO:0000256" key="3">
    <source>
        <dbReference type="ARBA" id="ARBA00022792"/>
    </source>
</evidence>
<name>A0AAQ5YYR7_AMPOC</name>
<comment type="subcellular location">
    <subcellularLocation>
        <location evidence="9">Mitochondrion inner membrane</location>
        <topology evidence="9">Lipid-anchor</topology>
    </subcellularLocation>
</comment>
<keyword evidence="13" id="KW-1185">Reference proteome</keyword>
<proteinExistence type="inferred from homology"/>
<dbReference type="Proteomes" id="UP001501940">
    <property type="component" value="Chromosome 5"/>
</dbReference>
<evidence type="ECO:0008006" key="14">
    <source>
        <dbReference type="Google" id="ProtNLM"/>
    </source>
</evidence>
<keyword evidence="7" id="KW-1015">Disulfide bond</keyword>
<evidence type="ECO:0000256" key="6">
    <source>
        <dbReference type="ARBA" id="ARBA00023136"/>
    </source>
</evidence>
<feature type="region of interest" description="Disordered" evidence="11">
    <location>
        <begin position="1"/>
        <end position="20"/>
    </location>
</feature>
<dbReference type="InterPro" id="IPR042860">
    <property type="entry name" value="MIC25"/>
</dbReference>
<keyword evidence="6" id="KW-0472">Membrane</keyword>
<reference evidence="12" key="3">
    <citation type="submission" date="2025-09" db="UniProtKB">
        <authorList>
            <consortium name="Ensembl"/>
        </authorList>
    </citation>
    <scope>IDENTIFICATION</scope>
</reference>
<keyword evidence="2" id="KW-0519">Myristate</keyword>
<comment type="function">
    <text evidence="1">Component of the MICOS complex, a large protein complex of the mitochondrial inner membrane that plays crucial roles in the maintenance of crista junctions, inner membrane architecture, and formation of contact sites to the outer membrane.</text>
</comment>
<evidence type="ECO:0000256" key="4">
    <source>
        <dbReference type="ARBA" id="ARBA00023054"/>
    </source>
</evidence>
<evidence type="ECO:0000256" key="8">
    <source>
        <dbReference type="ARBA" id="ARBA00023288"/>
    </source>
</evidence>
<evidence type="ECO:0000256" key="9">
    <source>
        <dbReference type="ARBA" id="ARBA00034476"/>
    </source>
</evidence>
<evidence type="ECO:0000256" key="7">
    <source>
        <dbReference type="ARBA" id="ARBA00023157"/>
    </source>
</evidence>